<proteinExistence type="predicted"/>
<dbReference type="AlphaFoldDB" id="A0A7L5A209"/>
<name>A0A7L5A209_9BACT</name>
<dbReference type="EMBL" id="VTWU01000007">
    <property type="protein sequence ID" value="KAA9327070.1"/>
    <property type="molecule type" value="Genomic_DNA"/>
</dbReference>
<dbReference type="RefSeq" id="WP_151080252.1">
    <property type="nucleotide sequence ID" value="NZ_CP047647.1"/>
</dbReference>
<accession>A0A7L5A209</accession>
<comment type="caution">
    <text evidence="1">The sequence shown here is derived from an EMBL/GenBank/DDBJ whole genome shotgun (WGS) entry which is preliminary data.</text>
</comment>
<dbReference type="PROSITE" id="PS51257">
    <property type="entry name" value="PROKAR_LIPOPROTEIN"/>
    <property type="match status" value="1"/>
</dbReference>
<organism evidence="1 2">
    <name type="scientific">Hymenobacter busanensis</name>
    <dbReference type="NCBI Taxonomy" id="2607656"/>
    <lineage>
        <taxon>Bacteria</taxon>
        <taxon>Pseudomonadati</taxon>
        <taxon>Bacteroidota</taxon>
        <taxon>Cytophagia</taxon>
        <taxon>Cytophagales</taxon>
        <taxon>Hymenobacteraceae</taxon>
        <taxon>Hymenobacter</taxon>
    </lineage>
</organism>
<evidence type="ECO:0000313" key="2">
    <source>
        <dbReference type="Proteomes" id="UP000326380"/>
    </source>
</evidence>
<keyword evidence="2" id="KW-1185">Reference proteome</keyword>
<evidence type="ECO:0000313" key="1">
    <source>
        <dbReference type="EMBL" id="KAA9327070.1"/>
    </source>
</evidence>
<dbReference type="Proteomes" id="UP000326380">
    <property type="component" value="Unassembled WGS sequence"/>
</dbReference>
<reference evidence="1 2" key="1">
    <citation type="submission" date="2019-09" db="EMBL/GenBank/DDBJ databases">
        <title>Genome sequence of Hymenobacter sp. M3.</title>
        <authorList>
            <person name="Srinivasan S."/>
        </authorList>
    </citation>
    <scope>NUCLEOTIDE SEQUENCE [LARGE SCALE GENOMIC DNA]</scope>
    <source>
        <strain evidence="1 2">M3</strain>
    </source>
</reference>
<protein>
    <submittedName>
        <fullName evidence="1">Uncharacterized protein</fullName>
    </submittedName>
</protein>
<sequence length="202" mass="22413">MNPRLSFLLLLLVSVVALSGCAKDQPTPSHTKAWLRQADGDLLTFRNPATGATETMLAKVEDVTVTSAGKFDFKSHDYQTITLTYTTQRPSSAGLRVVFNGDGEVAINPLSEWPESEVTIITHKKSHKEHVISSNRSSALLDDNVYLNGRTYPTVVSGRFNFFSGLPNVPSSGNSLEFFWYSKDDGLVAYTLTDGQTWYRVW</sequence>
<gene>
    <name evidence="1" type="ORF">F0P96_17680</name>
</gene>